<dbReference type="InterPro" id="IPR043203">
    <property type="entry name" value="VGCC_Ca_Na"/>
</dbReference>
<keyword evidence="3 5" id="KW-1133">Transmembrane helix</keyword>
<dbReference type="AlphaFoldDB" id="A0A699ZUN8"/>
<feature type="non-terminal residue" evidence="7">
    <location>
        <position position="1"/>
    </location>
</feature>
<keyword evidence="4 5" id="KW-0472">Membrane</keyword>
<dbReference type="GO" id="GO:0005248">
    <property type="term" value="F:voltage-gated sodium channel activity"/>
    <property type="evidence" value="ECO:0007669"/>
    <property type="project" value="TreeGrafter"/>
</dbReference>
<comment type="subcellular location">
    <subcellularLocation>
        <location evidence="1">Membrane</location>
        <topology evidence="1">Multi-pass membrane protein</topology>
    </subcellularLocation>
</comment>
<evidence type="ECO:0000256" key="3">
    <source>
        <dbReference type="ARBA" id="ARBA00022989"/>
    </source>
</evidence>
<dbReference type="PANTHER" id="PTHR10037">
    <property type="entry name" value="VOLTAGE-GATED CATION CHANNEL CALCIUM AND SODIUM"/>
    <property type="match status" value="1"/>
</dbReference>
<feature type="transmembrane region" description="Helical" evidence="5">
    <location>
        <begin position="80"/>
        <end position="101"/>
    </location>
</feature>
<comment type="caution">
    <text evidence="7">The sequence shown here is derived from an EMBL/GenBank/DDBJ whole genome shotgun (WGS) entry which is preliminary data.</text>
</comment>
<dbReference type="InterPro" id="IPR005821">
    <property type="entry name" value="Ion_trans_dom"/>
</dbReference>
<protein>
    <recommendedName>
        <fullName evidence="6">Ion transport domain-containing protein</fullName>
    </recommendedName>
</protein>
<accession>A0A699ZUN8</accession>
<dbReference type="GO" id="GO:0001518">
    <property type="term" value="C:voltage-gated sodium channel complex"/>
    <property type="evidence" value="ECO:0007669"/>
    <property type="project" value="TreeGrafter"/>
</dbReference>
<evidence type="ECO:0000259" key="6">
    <source>
        <dbReference type="Pfam" id="PF00520"/>
    </source>
</evidence>
<keyword evidence="2 5" id="KW-0812">Transmembrane</keyword>
<evidence type="ECO:0000256" key="5">
    <source>
        <dbReference type="SAM" id="Phobius"/>
    </source>
</evidence>
<gene>
    <name evidence="7" type="ORF">HaLaN_19904</name>
</gene>
<dbReference type="SUPFAM" id="SSF81324">
    <property type="entry name" value="Voltage-gated potassium channels"/>
    <property type="match status" value="1"/>
</dbReference>
<evidence type="ECO:0000256" key="4">
    <source>
        <dbReference type="ARBA" id="ARBA00023136"/>
    </source>
</evidence>
<feature type="non-terminal residue" evidence="7">
    <location>
        <position position="167"/>
    </location>
</feature>
<sequence>MKFRLEGLTVYFPYEYIYPEQYRYMLELKRALDARGHCLLADSSNTNAIRALRAMRALRPLRTITRFESLRAVVECFMEAIPLMLAVGGVLLILLFLYAVAAVQMFRGVFHNTCALLDPATGSILATETALIVADDQDMFGCAGEPDPRPAQFWRSLRTCPDNMTCA</sequence>
<dbReference type="Gene3D" id="1.10.287.70">
    <property type="match status" value="1"/>
</dbReference>
<dbReference type="PANTHER" id="PTHR10037:SF62">
    <property type="entry name" value="SODIUM CHANNEL PROTEIN 60E"/>
    <property type="match status" value="1"/>
</dbReference>
<keyword evidence="8" id="KW-1185">Reference proteome</keyword>
<evidence type="ECO:0000256" key="2">
    <source>
        <dbReference type="ARBA" id="ARBA00022692"/>
    </source>
</evidence>
<name>A0A699ZUN8_HAELA</name>
<evidence type="ECO:0000313" key="7">
    <source>
        <dbReference type="EMBL" id="GFH22436.1"/>
    </source>
</evidence>
<evidence type="ECO:0000256" key="1">
    <source>
        <dbReference type="ARBA" id="ARBA00004141"/>
    </source>
</evidence>
<organism evidence="7 8">
    <name type="scientific">Haematococcus lacustris</name>
    <name type="common">Green alga</name>
    <name type="synonym">Haematococcus pluvialis</name>
    <dbReference type="NCBI Taxonomy" id="44745"/>
    <lineage>
        <taxon>Eukaryota</taxon>
        <taxon>Viridiplantae</taxon>
        <taxon>Chlorophyta</taxon>
        <taxon>core chlorophytes</taxon>
        <taxon>Chlorophyceae</taxon>
        <taxon>CS clade</taxon>
        <taxon>Chlamydomonadales</taxon>
        <taxon>Haematococcaceae</taxon>
        <taxon>Haematococcus</taxon>
    </lineage>
</organism>
<evidence type="ECO:0000313" key="8">
    <source>
        <dbReference type="Proteomes" id="UP000485058"/>
    </source>
</evidence>
<dbReference type="Proteomes" id="UP000485058">
    <property type="component" value="Unassembled WGS sequence"/>
</dbReference>
<proteinExistence type="predicted"/>
<reference evidence="7 8" key="1">
    <citation type="submission" date="2020-02" db="EMBL/GenBank/DDBJ databases">
        <title>Draft genome sequence of Haematococcus lacustris strain NIES-144.</title>
        <authorList>
            <person name="Morimoto D."/>
            <person name="Nakagawa S."/>
            <person name="Yoshida T."/>
            <person name="Sawayama S."/>
        </authorList>
    </citation>
    <scope>NUCLEOTIDE SEQUENCE [LARGE SCALE GENOMIC DNA]</scope>
    <source>
        <strain evidence="7 8">NIES-144</strain>
    </source>
</reference>
<dbReference type="Pfam" id="PF00520">
    <property type="entry name" value="Ion_trans"/>
    <property type="match status" value="1"/>
</dbReference>
<feature type="domain" description="Ion transport" evidence="6">
    <location>
        <begin position="44"/>
        <end position="123"/>
    </location>
</feature>
<dbReference type="EMBL" id="BLLF01002039">
    <property type="protein sequence ID" value="GFH22436.1"/>
    <property type="molecule type" value="Genomic_DNA"/>
</dbReference>